<dbReference type="GeneID" id="92964825"/>
<dbReference type="AlphaFoldDB" id="A0A2U8P8W7"/>
<gene>
    <name evidence="2" type="ORF">CIT37_19585</name>
</gene>
<feature type="compositionally biased region" description="Polar residues" evidence="1">
    <location>
        <begin position="159"/>
        <end position="177"/>
    </location>
</feature>
<reference evidence="2 3" key="1">
    <citation type="journal article" date="2014" name="Int. J. Syst. Evol. Microbiol.">
        <title>Bradyrhizobium ottawaense sp. nov., a symbiotic nitrogen fixing bacterium from root nodules of soybeans in Canada.</title>
        <authorList>
            <person name="Yu X."/>
            <person name="Cloutier S."/>
            <person name="Tambong J.T."/>
            <person name="Bromfield E.S."/>
        </authorList>
    </citation>
    <scope>NUCLEOTIDE SEQUENCE [LARGE SCALE GENOMIC DNA]</scope>
    <source>
        <strain evidence="2 3">OO99</strain>
    </source>
</reference>
<reference evidence="2 3" key="2">
    <citation type="journal article" date="2017" name="Syst. Appl. Microbiol.">
        <title>Soybeans inoculated with root zone soils of Canadian native legumes harbour diverse and novel Bradyrhizobium spp. that possess agricultural potential.</title>
        <authorList>
            <person name="Bromfield E.S.P."/>
            <person name="Cloutier S."/>
            <person name="Tambong J.T."/>
            <person name="Tran Thi T.V."/>
        </authorList>
    </citation>
    <scope>NUCLEOTIDE SEQUENCE [LARGE SCALE GENOMIC DNA]</scope>
    <source>
        <strain evidence="2 3">OO99</strain>
    </source>
</reference>
<evidence type="ECO:0000313" key="3">
    <source>
        <dbReference type="Proteomes" id="UP000215703"/>
    </source>
</evidence>
<dbReference type="KEGG" id="bot:CIT37_19585"/>
<proteinExistence type="predicted"/>
<dbReference type="RefSeq" id="WP_095426658.1">
    <property type="nucleotide sequence ID" value="NZ_CP029425.2"/>
</dbReference>
<sequence length="177" mass="18988">MADDKMIEFAEAEVARLRAELEKTPAYKRLKAAEALISAYRGNPEVQVAQTAAPAKPTEPALTAQTKDAVEQAIEPIVTAHRTKTAQVEAAAAEYLTQRGRRATSGELLPYVQSKGIHVPGKMPSKTISSYLSTSKKFDNVPGFGGYGLVEWNGRRTAPQAQGNSDEASPASNGLFN</sequence>
<evidence type="ECO:0000313" key="2">
    <source>
        <dbReference type="EMBL" id="AWL94117.1"/>
    </source>
</evidence>
<protein>
    <recommendedName>
        <fullName evidence="4">HTH HARE-type domain-containing protein</fullName>
    </recommendedName>
</protein>
<accession>A0A2U8P8W7</accession>
<evidence type="ECO:0000256" key="1">
    <source>
        <dbReference type="SAM" id="MobiDB-lite"/>
    </source>
</evidence>
<evidence type="ECO:0008006" key="4">
    <source>
        <dbReference type="Google" id="ProtNLM"/>
    </source>
</evidence>
<name>A0A2U8P8W7_9BRAD</name>
<dbReference type="Proteomes" id="UP000215703">
    <property type="component" value="Chromosome"/>
</dbReference>
<organism evidence="2 3">
    <name type="scientific">Bradyrhizobium ottawaense</name>
    <dbReference type="NCBI Taxonomy" id="931866"/>
    <lineage>
        <taxon>Bacteria</taxon>
        <taxon>Pseudomonadati</taxon>
        <taxon>Pseudomonadota</taxon>
        <taxon>Alphaproteobacteria</taxon>
        <taxon>Hyphomicrobiales</taxon>
        <taxon>Nitrobacteraceae</taxon>
        <taxon>Bradyrhizobium</taxon>
    </lineage>
</organism>
<feature type="region of interest" description="Disordered" evidence="1">
    <location>
        <begin position="155"/>
        <end position="177"/>
    </location>
</feature>
<dbReference type="EMBL" id="CP029425">
    <property type="protein sequence ID" value="AWL94117.1"/>
    <property type="molecule type" value="Genomic_DNA"/>
</dbReference>